<dbReference type="EMBL" id="CCEJ010000007">
    <property type="protein sequence ID" value="CDR34330.1"/>
    <property type="molecule type" value="Genomic_DNA"/>
</dbReference>
<gene>
    <name evidence="1" type="ORF">CSEC_1516</name>
</gene>
<comment type="caution">
    <text evidence="1">The sequence shown here is derived from an EMBL/GenBank/DDBJ whole genome shotgun (WGS) entry which is preliminary data.</text>
</comment>
<dbReference type="RefSeq" id="WP_041017873.1">
    <property type="nucleotide sequence ID" value="NZ_CCEJ010000007.1"/>
</dbReference>
<accession>A0A090D254</accession>
<reference evidence="1" key="1">
    <citation type="submission" date="2013-12" db="EMBL/GenBank/DDBJ databases">
        <authorList>
            <person name="Linke B."/>
        </authorList>
    </citation>
    <scope>NUCLEOTIDE SEQUENCE [LARGE SCALE GENOMIC DNA]</scope>
    <source>
        <strain evidence="1">CRIB-18</strain>
    </source>
</reference>
<dbReference type="AlphaFoldDB" id="A0A090D254"/>
<sequence>MIHDPALSPSFSWDNKDIYTQETFKELKDRAYEKNSPYYVFVQIETETNPQASFFYDGISWRLSSQKDPLYRGKIVKVQYFAVKTFTIMRGNTVKADEDSIVLFPPRIYYSTILNDERLERICFSAVNFFAVNPDSLADIKKIRGILKDYLTARAVKLKESSLYTPDQVSLYTHLLQEILLWKVSEEKTLVEKITL</sequence>
<organism evidence="1 2">
    <name type="scientific">Candidatus Criblamydia sequanensis CRIB-18</name>
    <dbReference type="NCBI Taxonomy" id="1437425"/>
    <lineage>
        <taxon>Bacteria</taxon>
        <taxon>Pseudomonadati</taxon>
        <taxon>Chlamydiota</taxon>
        <taxon>Chlamydiia</taxon>
        <taxon>Parachlamydiales</taxon>
        <taxon>Candidatus Criblamydiaceae</taxon>
        <taxon>Candidatus Criblamydia</taxon>
    </lineage>
</organism>
<protein>
    <submittedName>
        <fullName evidence="1">Uncharacterized protein</fullName>
    </submittedName>
</protein>
<proteinExistence type="predicted"/>
<evidence type="ECO:0000313" key="1">
    <source>
        <dbReference type="EMBL" id="CDR34330.1"/>
    </source>
</evidence>
<evidence type="ECO:0000313" key="2">
    <source>
        <dbReference type="Proteomes" id="UP000031552"/>
    </source>
</evidence>
<reference evidence="1" key="2">
    <citation type="submission" date="2014-09" db="EMBL/GenBank/DDBJ databases">
        <title>Criblamydia sequanensis harbors a mega-plasmid encoding arsenite resistance.</title>
        <authorList>
            <person name="Bertelli C."/>
            <person name="Goesmann A."/>
            <person name="Greub G."/>
        </authorList>
    </citation>
    <scope>NUCLEOTIDE SEQUENCE [LARGE SCALE GENOMIC DNA]</scope>
    <source>
        <strain evidence="1">CRIB-18</strain>
    </source>
</reference>
<name>A0A090D254_9BACT</name>
<keyword evidence="2" id="KW-1185">Reference proteome</keyword>
<dbReference type="Proteomes" id="UP000031552">
    <property type="component" value="Unassembled WGS sequence"/>
</dbReference>